<proteinExistence type="predicted"/>
<protein>
    <submittedName>
        <fullName evidence="1">Uncharacterized protein</fullName>
    </submittedName>
</protein>
<evidence type="ECO:0000313" key="2">
    <source>
        <dbReference type="Proteomes" id="UP000011713"/>
    </source>
</evidence>
<dbReference type="InParanoid" id="M4B259"/>
<sequence length="162" mass="17545">MGPTNCSESWMSLSTPATTNLKPKAFVMAHTRLGFFERFCCSQASVNFRDTLAARLCGSSWNRSSFSSGRSFPSFMRGVTHEKKTLPRQPDCWDGQRSSSPGVSTDIHVVDGLLDVPVAPCVIVTPCSSGVRSSGVCSLEGAMFNVDEAELCSPVSHEMRSQ</sequence>
<evidence type="ECO:0000313" key="1">
    <source>
        <dbReference type="EnsemblProtists" id="HpaP800356"/>
    </source>
</evidence>
<dbReference type="AlphaFoldDB" id="M4B259"/>
<reference evidence="1" key="2">
    <citation type="submission" date="2015-06" db="UniProtKB">
        <authorList>
            <consortium name="EnsemblProtists"/>
        </authorList>
    </citation>
    <scope>IDENTIFICATION</scope>
    <source>
        <strain evidence="1">Emoy2</strain>
    </source>
</reference>
<name>M4B259_HYAAE</name>
<dbReference type="VEuPathDB" id="FungiDB:HpaG800356"/>
<accession>M4B259</accession>
<dbReference type="EnsemblProtists" id="HpaT800356">
    <property type="protein sequence ID" value="HpaP800356"/>
    <property type="gene ID" value="HpaG800356"/>
</dbReference>
<dbReference type="Proteomes" id="UP000011713">
    <property type="component" value="Unassembled WGS sequence"/>
</dbReference>
<dbReference type="HOGENOM" id="CLU_1638607_0_0_1"/>
<reference evidence="2" key="1">
    <citation type="journal article" date="2010" name="Science">
        <title>Signatures of adaptation to obligate biotrophy in the Hyaloperonospora arabidopsidis genome.</title>
        <authorList>
            <person name="Baxter L."/>
            <person name="Tripathy S."/>
            <person name="Ishaque N."/>
            <person name="Boot N."/>
            <person name="Cabral A."/>
            <person name="Kemen E."/>
            <person name="Thines M."/>
            <person name="Ah-Fong A."/>
            <person name="Anderson R."/>
            <person name="Badejoko W."/>
            <person name="Bittner-Eddy P."/>
            <person name="Boore J.L."/>
            <person name="Chibucos M.C."/>
            <person name="Coates M."/>
            <person name="Dehal P."/>
            <person name="Delehaunty K."/>
            <person name="Dong S."/>
            <person name="Downton P."/>
            <person name="Dumas B."/>
            <person name="Fabro G."/>
            <person name="Fronick C."/>
            <person name="Fuerstenberg S.I."/>
            <person name="Fulton L."/>
            <person name="Gaulin E."/>
            <person name="Govers F."/>
            <person name="Hughes L."/>
            <person name="Humphray S."/>
            <person name="Jiang R.H."/>
            <person name="Judelson H."/>
            <person name="Kamoun S."/>
            <person name="Kyung K."/>
            <person name="Meijer H."/>
            <person name="Minx P."/>
            <person name="Morris P."/>
            <person name="Nelson J."/>
            <person name="Phuntumart V."/>
            <person name="Qutob D."/>
            <person name="Rehmany A."/>
            <person name="Rougon-Cardoso A."/>
            <person name="Ryden P."/>
            <person name="Torto-Alalibo T."/>
            <person name="Studholme D."/>
            <person name="Wang Y."/>
            <person name="Win J."/>
            <person name="Wood J."/>
            <person name="Clifton S.W."/>
            <person name="Rogers J."/>
            <person name="Van den Ackerveken G."/>
            <person name="Jones J.D."/>
            <person name="McDowell J.M."/>
            <person name="Beynon J."/>
            <person name="Tyler B.M."/>
        </authorList>
    </citation>
    <scope>NUCLEOTIDE SEQUENCE [LARGE SCALE GENOMIC DNA]</scope>
    <source>
        <strain evidence="2">Emoy2</strain>
    </source>
</reference>
<dbReference type="EMBL" id="JH597777">
    <property type="status" value="NOT_ANNOTATED_CDS"/>
    <property type="molecule type" value="Genomic_DNA"/>
</dbReference>
<keyword evidence="2" id="KW-1185">Reference proteome</keyword>
<organism evidence="1 2">
    <name type="scientific">Hyaloperonospora arabidopsidis (strain Emoy2)</name>
    <name type="common">Downy mildew agent</name>
    <name type="synonym">Peronospora arabidopsidis</name>
    <dbReference type="NCBI Taxonomy" id="559515"/>
    <lineage>
        <taxon>Eukaryota</taxon>
        <taxon>Sar</taxon>
        <taxon>Stramenopiles</taxon>
        <taxon>Oomycota</taxon>
        <taxon>Peronosporomycetes</taxon>
        <taxon>Peronosporales</taxon>
        <taxon>Peronosporaceae</taxon>
        <taxon>Hyaloperonospora</taxon>
    </lineage>
</organism>